<dbReference type="PANTHER" id="PTHR34606:SF16">
    <property type="entry name" value="BON DOMAIN-CONTAINING PROTEIN"/>
    <property type="match status" value="1"/>
</dbReference>
<name>A0A1J5QNW0_9ZZZZ</name>
<dbReference type="Pfam" id="PF04972">
    <property type="entry name" value="BON"/>
    <property type="match status" value="1"/>
</dbReference>
<reference evidence="3" key="1">
    <citation type="submission" date="2016-10" db="EMBL/GenBank/DDBJ databases">
        <title>Sequence of Gallionella enrichment culture.</title>
        <authorList>
            <person name="Poehlein A."/>
            <person name="Muehling M."/>
            <person name="Daniel R."/>
        </authorList>
    </citation>
    <scope>NUCLEOTIDE SEQUENCE</scope>
</reference>
<dbReference type="AlphaFoldDB" id="A0A1J5QNW0"/>
<dbReference type="InterPro" id="IPR014004">
    <property type="entry name" value="Transpt-assoc_nodulatn_dom_bac"/>
</dbReference>
<comment type="caution">
    <text evidence="3">The sequence shown here is derived from an EMBL/GenBank/DDBJ whole genome shotgun (WGS) entry which is preliminary data.</text>
</comment>
<evidence type="ECO:0000256" key="1">
    <source>
        <dbReference type="SAM" id="MobiDB-lite"/>
    </source>
</evidence>
<dbReference type="SMART" id="SM00749">
    <property type="entry name" value="BON"/>
    <property type="match status" value="1"/>
</dbReference>
<gene>
    <name evidence="3" type="primary">osmY_17</name>
    <name evidence="3" type="ORF">GALL_330940</name>
</gene>
<accession>A0A1J5QNW0</accession>
<feature type="region of interest" description="Disordered" evidence="1">
    <location>
        <begin position="30"/>
        <end position="58"/>
    </location>
</feature>
<proteinExistence type="predicted"/>
<protein>
    <submittedName>
        <fullName evidence="3">Osmotically-inducible protein Y</fullName>
    </submittedName>
</protein>
<dbReference type="EMBL" id="MLJW01000570">
    <property type="protein sequence ID" value="OIQ85074.1"/>
    <property type="molecule type" value="Genomic_DNA"/>
</dbReference>
<feature type="domain" description="BON" evidence="2">
    <location>
        <begin position="64"/>
        <end position="132"/>
    </location>
</feature>
<dbReference type="InterPro" id="IPR007055">
    <property type="entry name" value="BON_dom"/>
</dbReference>
<organism evidence="3">
    <name type="scientific">mine drainage metagenome</name>
    <dbReference type="NCBI Taxonomy" id="410659"/>
    <lineage>
        <taxon>unclassified sequences</taxon>
        <taxon>metagenomes</taxon>
        <taxon>ecological metagenomes</taxon>
    </lineage>
</organism>
<dbReference type="PROSITE" id="PS50914">
    <property type="entry name" value="BON"/>
    <property type="match status" value="1"/>
</dbReference>
<sequence length="132" mass="13796">MNTNSRLGRILPATGATLFLLAMGSMRAQAAGLQGETEASPATVTQPEAPPERAAAHGAAKLVGDSVVTAKVKTVLFRDEALKSLKIHVETRKGVVRLSGDVDNAPEAARAVREAQAVKGVKLVMSDLRVRG</sequence>
<dbReference type="Gene3D" id="3.30.1340.30">
    <property type="match status" value="1"/>
</dbReference>
<evidence type="ECO:0000259" key="2">
    <source>
        <dbReference type="PROSITE" id="PS50914"/>
    </source>
</evidence>
<dbReference type="InterPro" id="IPR051686">
    <property type="entry name" value="Lipoprotein_DolP"/>
</dbReference>
<dbReference type="PANTHER" id="PTHR34606">
    <property type="entry name" value="BON DOMAIN-CONTAINING PROTEIN"/>
    <property type="match status" value="1"/>
</dbReference>
<evidence type="ECO:0000313" key="3">
    <source>
        <dbReference type="EMBL" id="OIQ85074.1"/>
    </source>
</evidence>